<accession>A0A8T2FPF8</accession>
<reference evidence="2 3" key="1">
    <citation type="submission" date="2020-12" db="EMBL/GenBank/DDBJ databases">
        <title>Concerted genomic and epigenomic changes stabilize Arabidopsis allopolyploids.</title>
        <authorList>
            <person name="Chen Z."/>
        </authorList>
    </citation>
    <scope>NUCLEOTIDE SEQUENCE [LARGE SCALE GENOMIC DNA]</scope>
    <source>
        <strain evidence="2">Allo738</strain>
        <tissue evidence="2">Leaf</tissue>
    </source>
</reference>
<name>A0A8T2FPF8_9BRAS</name>
<dbReference type="EMBL" id="JAEFBK010000002">
    <property type="protein sequence ID" value="KAG7636123.1"/>
    <property type="molecule type" value="Genomic_DNA"/>
</dbReference>
<feature type="region of interest" description="Disordered" evidence="1">
    <location>
        <begin position="1"/>
        <end position="80"/>
    </location>
</feature>
<proteinExistence type="predicted"/>
<evidence type="ECO:0000256" key="1">
    <source>
        <dbReference type="SAM" id="MobiDB-lite"/>
    </source>
</evidence>
<feature type="compositionally biased region" description="Polar residues" evidence="1">
    <location>
        <begin position="1"/>
        <end position="17"/>
    </location>
</feature>
<feature type="compositionally biased region" description="Polar residues" evidence="1">
    <location>
        <begin position="599"/>
        <end position="609"/>
    </location>
</feature>
<protein>
    <submittedName>
        <fullName evidence="2">Putative transposase Ptta/En/Spm plant</fullName>
    </submittedName>
</protein>
<keyword evidence="3" id="KW-1185">Reference proteome</keyword>
<feature type="compositionally biased region" description="Low complexity" evidence="1">
    <location>
        <begin position="31"/>
        <end position="42"/>
    </location>
</feature>
<dbReference type="PANTHER" id="PTHR13690:SF80">
    <property type="entry name" value="BZIP TRANSCRIPTION FACTOR FAMILY PROTEIN-RELATED"/>
    <property type="match status" value="1"/>
</dbReference>
<feature type="region of interest" description="Disordered" evidence="1">
    <location>
        <begin position="115"/>
        <end position="169"/>
    </location>
</feature>
<dbReference type="GO" id="GO:0003700">
    <property type="term" value="F:DNA-binding transcription factor activity"/>
    <property type="evidence" value="ECO:0007669"/>
    <property type="project" value="TreeGrafter"/>
</dbReference>
<evidence type="ECO:0000313" key="3">
    <source>
        <dbReference type="Proteomes" id="UP000694240"/>
    </source>
</evidence>
<dbReference type="GO" id="GO:0005634">
    <property type="term" value="C:nucleus"/>
    <property type="evidence" value="ECO:0007669"/>
    <property type="project" value="TreeGrafter"/>
</dbReference>
<feature type="region of interest" description="Disordered" evidence="1">
    <location>
        <begin position="599"/>
        <end position="623"/>
    </location>
</feature>
<evidence type="ECO:0000313" key="2">
    <source>
        <dbReference type="EMBL" id="KAG7636123.1"/>
    </source>
</evidence>
<dbReference type="Pfam" id="PF03004">
    <property type="entry name" value="Transposase_24"/>
    <property type="match status" value="1"/>
</dbReference>
<feature type="compositionally biased region" description="Low complexity" evidence="1">
    <location>
        <begin position="130"/>
        <end position="154"/>
    </location>
</feature>
<dbReference type="Proteomes" id="UP000694240">
    <property type="component" value="Chromosome 2"/>
</dbReference>
<sequence>MNESDNLTPSRPRSMTQPPLAFSVLPPLNPSPSSSRCNSLPLMNLSPSAHVESKDSSIKLPPSQGNVSSSSSIDGDENASGLEFGSGDYTDDELNKIAKNLYSIVCLLQSLKMNGSDNSTPSRPRSITQPSLAFSSLPPLSPSPSSSRRNSIPLMNPSASMESRDSSIRVKKKSLLPPLCVKRRAPKDDIEPFKRHYRSLSVDSCLSDLLKLPPSPNNVSSSRSVDGEQNASGLEFDTSVYTDDELNKIAKSTKLKEVASDPKEVRSGGNISGVQGSGSGSGSTVPPSPSTPMTQPSVNHSDVQADRLNNLTLEELLDSPGRAGLTRLDPKRPPGTLWFDDDSTVAATVRSIFERDFKEPHANWSQTSKATIDRWYETFAQVYNWDRSINKRVRVEFEAKLKSRMSDQVSRWKGNWKEKGDEAKPKWIDPDVWKGLVQFWQDPKSEKKSNNSRNARYHDPDGKGIYKHRSGQTSYKARARKRCEKTGETTPDFLELLDETHRKADGTFIDGKLEEIYKQVTSRIEEEESHMCSLNNPESTGSGGLSVHAKNKIFTEVAPRKKGRIYGIGSLQFEASSAHSGPMLLVMIRSCFGCNSSTWSSTQTGQANPNEPPVSTAPEPQVANEETAAAALANLATGSSPPSTVF</sequence>
<feature type="compositionally biased region" description="Low complexity" evidence="1">
    <location>
        <begin position="213"/>
        <end position="224"/>
    </location>
</feature>
<feature type="region of interest" description="Disordered" evidence="1">
    <location>
        <begin position="213"/>
        <end position="238"/>
    </location>
</feature>
<comment type="caution">
    <text evidence="2">The sequence shown here is derived from an EMBL/GenBank/DDBJ whole genome shotgun (WGS) entry which is preliminary data.</text>
</comment>
<dbReference type="InterPro" id="IPR004252">
    <property type="entry name" value="Probable_transposase_24"/>
</dbReference>
<dbReference type="PANTHER" id="PTHR13690">
    <property type="entry name" value="TRANSCRIPTION FACTOR POSF21-RELATED"/>
    <property type="match status" value="1"/>
</dbReference>
<organism evidence="2 3">
    <name type="scientific">Arabidopsis thaliana x Arabidopsis arenosa</name>
    <dbReference type="NCBI Taxonomy" id="1240361"/>
    <lineage>
        <taxon>Eukaryota</taxon>
        <taxon>Viridiplantae</taxon>
        <taxon>Streptophyta</taxon>
        <taxon>Embryophyta</taxon>
        <taxon>Tracheophyta</taxon>
        <taxon>Spermatophyta</taxon>
        <taxon>Magnoliopsida</taxon>
        <taxon>eudicotyledons</taxon>
        <taxon>Gunneridae</taxon>
        <taxon>Pentapetalae</taxon>
        <taxon>rosids</taxon>
        <taxon>malvids</taxon>
        <taxon>Brassicales</taxon>
        <taxon>Brassicaceae</taxon>
        <taxon>Camelineae</taxon>
        <taxon>Arabidopsis</taxon>
    </lineage>
</organism>
<dbReference type="AlphaFoldDB" id="A0A8T2FPF8"/>
<feature type="compositionally biased region" description="Polar residues" evidence="1">
    <location>
        <begin position="115"/>
        <end position="129"/>
    </location>
</feature>
<feature type="region of interest" description="Disordered" evidence="1">
    <location>
        <begin position="444"/>
        <end position="471"/>
    </location>
</feature>
<feature type="region of interest" description="Disordered" evidence="1">
    <location>
        <begin position="257"/>
        <end position="301"/>
    </location>
</feature>
<feature type="compositionally biased region" description="Basic and acidic residues" evidence="1">
    <location>
        <begin position="257"/>
        <end position="266"/>
    </location>
</feature>
<gene>
    <name evidence="2" type="ORF">ISN45_At02g007410</name>
</gene>